<dbReference type="GO" id="GO:0019104">
    <property type="term" value="F:DNA N-glycosylase activity"/>
    <property type="evidence" value="ECO:0007669"/>
    <property type="project" value="UniProtKB-UniRule"/>
</dbReference>
<dbReference type="Gene3D" id="1.10.340.30">
    <property type="entry name" value="Hypothetical protein, domain 2"/>
    <property type="match status" value="1"/>
</dbReference>
<dbReference type="InterPro" id="IPR023170">
    <property type="entry name" value="HhH_base_excis_C"/>
</dbReference>
<dbReference type="InterPro" id="IPR003651">
    <property type="entry name" value="Endonuclease3_FeS-loop_motif"/>
</dbReference>
<keyword evidence="4 12" id="KW-0227">DNA damage</keyword>
<feature type="binding site" evidence="12">
    <location>
        <position position="187"/>
    </location>
    <ligand>
        <name>[4Fe-4S] cluster</name>
        <dbReference type="ChEBI" id="CHEBI:49883"/>
    </ligand>
</feature>
<dbReference type="InterPro" id="IPR004036">
    <property type="entry name" value="Endonuclease-III-like_CS2"/>
</dbReference>
<dbReference type="GO" id="GO:0046872">
    <property type="term" value="F:metal ion binding"/>
    <property type="evidence" value="ECO:0007669"/>
    <property type="project" value="UniProtKB-KW"/>
</dbReference>
<evidence type="ECO:0000313" key="14">
    <source>
        <dbReference type="EMBL" id="BBD77863.1"/>
    </source>
</evidence>
<keyword evidence="14" id="KW-0540">Nuclease</keyword>
<dbReference type="SMART" id="SM00478">
    <property type="entry name" value="ENDO3c"/>
    <property type="match status" value="1"/>
</dbReference>
<keyword evidence="5 12" id="KW-0378">Hydrolase</keyword>
<evidence type="ECO:0000256" key="3">
    <source>
        <dbReference type="ARBA" id="ARBA00022723"/>
    </source>
</evidence>
<dbReference type="InterPro" id="IPR003265">
    <property type="entry name" value="HhH-GPD_domain"/>
</dbReference>
<dbReference type="GO" id="GO:0006285">
    <property type="term" value="P:base-excision repair, AP site formation"/>
    <property type="evidence" value="ECO:0007669"/>
    <property type="project" value="TreeGrafter"/>
</dbReference>
<comment type="function">
    <text evidence="12">DNA repair enzyme that has both DNA N-glycosylase activity and AP-lyase activity. The DNA N-glycosylase activity releases various damaged pyrimidines from DNA by cleaving the N-glycosidic bond, leaving an AP (apurinic/apyrimidinic) site. The AP-lyase activity cleaves the phosphodiester bond 3' to the AP site by a beta-elimination, leaving a 3'-terminal unsaturated sugar and a product with a terminal 5'-phosphate.</text>
</comment>
<feature type="binding site" evidence="12">
    <location>
        <position position="197"/>
    </location>
    <ligand>
        <name>[4Fe-4S] cluster</name>
        <dbReference type="ChEBI" id="CHEBI:49883"/>
    </ligand>
</feature>
<dbReference type="SMART" id="SM00525">
    <property type="entry name" value="FES"/>
    <property type="match status" value="1"/>
</dbReference>
<keyword evidence="7 12" id="KW-0411">Iron-sulfur</keyword>
<feature type="domain" description="HhH-GPD" evidence="13">
    <location>
        <begin position="38"/>
        <end position="185"/>
    </location>
</feature>
<dbReference type="Gene3D" id="1.10.1670.10">
    <property type="entry name" value="Helix-hairpin-Helix base-excision DNA repair enzymes (C-terminal)"/>
    <property type="match status" value="1"/>
</dbReference>
<evidence type="ECO:0000256" key="4">
    <source>
        <dbReference type="ARBA" id="ARBA00022763"/>
    </source>
</evidence>
<organism evidence="14 15">
    <name type="scientific">Hydrogenophilus thermoluteolus</name>
    <name type="common">Pseudomonas hydrogenothermophila</name>
    <dbReference type="NCBI Taxonomy" id="297"/>
    <lineage>
        <taxon>Bacteria</taxon>
        <taxon>Pseudomonadati</taxon>
        <taxon>Pseudomonadota</taxon>
        <taxon>Hydrogenophilia</taxon>
        <taxon>Hydrogenophilales</taxon>
        <taxon>Hydrogenophilaceae</taxon>
        <taxon>Hydrogenophilus</taxon>
    </lineage>
</organism>
<dbReference type="SUPFAM" id="SSF48150">
    <property type="entry name" value="DNA-glycosylase"/>
    <property type="match status" value="1"/>
</dbReference>
<evidence type="ECO:0000256" key="7">
    <source>
        <dbReference type="ARBA" id="ARBA00023014"/>
    </source>
</evidence>
<dbReference type="AlphaFoldDB" id="A0A2Z6DZE9"/>
<keyword evidence="3 12" id="KW-0479">Metal-binding</keyword>
<dbReference type="Pfam" id="PF00633">
    <property type="entry name" value="HHH"/>
    <property type="match status" value="1"/>
</dbReference>
<keyword evidence="9 12" id="KW-0234">DNA repair</keyword>
<reference evidence="14 15" key="1">
    <citation type="submission" date="2018-04" db="EMBL/GenBank/DDBJ databases">
        <title>Complete genome sequence of Hydrogenophilus thermoluteolus TH-1.</title>
        <authorList>
            <person name="Arai H."/>
        </authorList>
    </citation>
    <scope>NUCLEOTIDE SEQUENCE [LARGE SCALE GENOMIC DNA]</scope>
    <source>
        <strain evidence="14 15">TH-1</strain>
    </source>
</reference>
<dbReference type="PIRSF" id="PIRSF001435">
    <property type="entry name" value="Nth"/>
    <property type="match status" value="1"/>
</dbReference>
<dbReference type="NCBIfam" id="TIGR01083">
    <property type="entry name" value="nth"/>
    <property type="match status" value="1"/>
</dbReference>
<accession>A0A2Z6DZE9</accession>
<proteinExistence type="inferred from homology"/>
<keyword evidence="2 12" id="KW-0004">4Fe-4S</keyword>
<evidence type="ECO:0000259" key="13">
    <source>
        <dbReference type="SMART" id="SM00478"/>
    </source>
</evidence>
<feature type="binding site" evidence="12">
    <location>
        <position position="203"/>
    </location>
    <ligand>
        <name>[4Fe-4S] cluster</name>
        <dbReference type="ChEBI" id="CHEBI:49883"/>
    </ligand>
</feature>
<dbReference type="PROSITE" id="PS01155">
    <property type="entry name" value="ENDONUCLEASE_III_2"/>
    <property type="match status" value="1"/>
</dbReference>
<dbReference type="Pfam" id="PF10576">
    <property type="entry name" value="EndIII_4Fe-2S"/>
    <property type="match status" value="1"/>
</dbReference>
<comment type="cofactor">
    <cofactor evidence="12">
        <name>[4Fe-4S] cluster</name>
        <dbReference type="ChEBI" id="CHEBI:49883"/>
    </cofactor>
    <text evidence="12">Binds 1 [4Fe-4S] cluster.</text>
</comment>
<keyword evidence="14" id="KW-0255">Endonuclease</keyword>
<evidence type="ECO:0000256" key="11">
    <source>
        <dbReference type="ARBA" id="ARBA00023295"/>
    </source>
</evidence>
<dbReference type="OrthoDB" id="9807750at2"/>
<keyword evidence="10 12" id="KW-0456">Lyase</keyword>
<dbReference type="PANTHER" id="PTHR10359:SF18">
    <property type="entry name" value="ENDONUCLEASE III"/>
    <property type="match status" value="1"/>
</dbReference>
<comment type="similarity">
    <text evidence="1 12">Belongs to the Nth/MutY family.</text>
</comment>
<name>A0A2Z6DZE9_HYDTE</name>
<gene>
    <name evidence="12" type="primary">nth</name>
    <name evidence="14" type="ORF">HPTL_1603</name>
</gene>
<keyword evidence="8 12" id="KW-0238">DNA-binding</keyword>
<dbReference type="InterPro" id="IPR005759">
    <property type="entry name" value="Nth"/>
</dbReference>
<evidence type="ECO:0000256" key="10">
    <source>
        <dbReference type="ARBA" id="ARBA00023239"/>
    </source>
</evidence>
<dbReference type="InterPro" id="IPR000445">
    <property type="entry name" value="HhH_motif"/>
</dbReference>
<feature type="binding site" evidence="12">
    <location>
        <position position="194"/>
    </location>
    <ligand>
        <name>[4Fe-4S] cluster</name>
        <dbReference type="ChEBI" id="CHEBI:49883"/>
    </ligand>
</feature>
<evidence type="ECO:0000256" key="5">
    <source>
        <dbReference type="ARBA" id="ARBA00022801"/>
    </source>
</evidence>
<evidence type="ECO:0000256" key="2">
    <source>
        <dbReference type="ARBA" id="ARBA00022485"/>
    </source>
</evidence>
<comment type="catalytic activity">
    <reaction evidence="12">
        <text>2'-deoxyribonucleotide-(2'-deoxyribose 5'-phosphate)-2'-deoxyribonucleotide-DNA = a 3'-end 2'-deoxyribonucleotide-(2,3-dehydro-2,3-deoxyribose 5'-phosphate)-DNA + a 5'-end 5'-phospho-2'-deoxyribonucleoside-DNA + H(+)</text>
        <dbReference type="Rhea" id="RHEA:66592"/>
        <dbReference type="Rhea" id="RHEA-COMP:13180"/>
        <dbReference type="Rhea" id="RHEA-COMP:16897"/>
        <dbReference type="Rhea" id="RHEA-COMP:17067"/>
        <dbReference type="ChEBI" id="CHEBI:15378"/>
        <dbReference type="ChEBI" id="CHEBI:136412"/>
        <dbReference type="ChEBI" id="CHEBI:157695"/>
        <dbReference type="ChEBI" id="CHEBI:167181"/>
        <dbReference type="EC" id="4.2.99.18"/>
    </reaction>
</comment>
<evidence type="ECO:0000313" key="15">
    <source>
        <dbReference type="Proteomes" id="UP000262004"/>
    </source>
</evidence>
<protein>
    <recommendedName>
        <fullName evidence="12">Endonuclease III</fullName>
        <ecNumber evidence="12">4.2.99.18</ecNumber>
    </recommendedName>
    <alternativeName>
        <fullName evidence="12">DNA-(apurinic or apyrimidinic site) lyase</fullName>
    </alternativeName>
</protein>
<dbReference type="GO" id="GO:0051539">
    <property type="term" value="F:4 iron, 4 sulfur cluster binding"/>
    <property type="evidence" value="ECO:0007669"/>
    <property type="project" value="UniProtKB-UniRule"/>
</dbReference>
<evidence type="ECO:0000256" key="1">
    <source>
        <dbReference type="ARBA" id="ARBA00008343"/>
    </source>
</evidence>
<keyword evidence="11 12" id="KW-0326">Glycosidase</keyword>
<dbReference type="HAMAP" id="MF_00942">
    <property type="entry name" value="Nth"/>
    <property type="match status" value="1"/>
</dbReference>
<dbReference type="EMBL" id="AP018558">
    <property type="protein sequence ID" value="BBD77863.1"/>
    <property type="molecule type" value="Genomic_DNA"/>
</dbReference>
<dbReference type="GO" id="GO:0140078">
    <property type="term" value="F:class I DNA-(apurinic or apyrimidinic site) endonuclease activity"/>
    <property type="evidence" value="ECO:0007669"/>
    <property type="project" value="UniProtKB-EC"/>
</dbReference>
<keyword evidence="15" id="KW-1185">Reference proteome</keyword>
<evidence type="ECO:0000256" key="8">
    <source>
        <dbReference type="ARBA" id="ARBA00023125"/>
    </source>
</evidence>
<dbReference type="GO" id="GO:0003677">
    <property type="term" value="F:DNA binding"/>
    <property type="evidence" value="ECO:0007669"/>
    <property type="project" value="UniProtKB-UniRule"/>
</dbReference>
<dbReference type="FunFam" id="1.10.1670.10:FF:000001">
    <property type="entry name" value="Endonuclease III"/>
    <property type="match status" value="1"/>
</dbReference>
<dbReference type="EC" id="4.2.99.18" evidence="12"/>
<evidence type="ECO:0000256" key="6">
    <source>
        <dbReference type="ARBA" id="ARBA00023004"/>
    </source>
</evidence>
<dbReference type="Pfam" id="PF00730">
    <property type="entry name" value="HhH-GPD"/>
    <property type="match status" value="1"/>
</dbReference>
<dbReference type="RefSeq" id="WP_119336139.1">
    <property type="nucleotide sequence ID" value="NZ_AP018558.1"/>
</dbReference>
<dbReference type="FunFam" id="1.10.340.30:FF:000001">
    <property type="entry name" value="Endonuclease III"/>
    <property type="match status" value="1"/>
</dbReference>
<dbReference type="Proteomes" id="UP000262004">
    <property type="component" value="Chromosome"/>
</dbReference>
<keyword evidence="6 12" id="KW-0408">Iron</keyword>
<evidence type="ECO:0000256" key="9">
    <source>
        <dbReference type="ARBA" id="ARBA00023204"/>
    </source>
</evidence>
<evidence type="ECO:0000256" key="12">
    <source>
        <dbReference type="HAMAP-Rule" id="MF_00942"/>
    </source>
</evidence>
<sequence length="220" mass="24166">MSDAAVAEAFARWQANNPEPTTELHYGNPFQLLAAVVLSAQATDKSVNAATQTLFAVAPDACSMAQLSEAEIAAHIRKIGLYQSKARNLKRLAERLCAEHGGAVPNDRAYLESLPGVGRKTANVVLNTLFGAETIAVDTHIFRVSNRMGLAPGKTVREVEDRLMARVPKPYRRHAHHWLILHGRYTCTARRPQCNRCLVADLCGYPEKSVPPQPLTTEET</sequence>
<dbReference type="CDD" id="cd00056">
    <property type="entry name" value="ENDO3c"/>
    <property type="match status" value="1"/>
</dbReference>
<dbReference type="PANTHER" id="PTHR10359">
    <property type="entry name" value="A/G-SPECIFIC ADENINE GLYCOSYLASE/ENDONUCLEASE III"/>
    <property type="match status" value="1"/>
</dbReference>
<dbReference type="KEGG" id="htl:HPTL_1603"/>
<dbReference type="InterPro" id="IPR011257">
    <property type="entry name" value="DNA_glycosylase"/>
</dbReference>